<proteinExistence type="predicted"/>
<dbReference type="InterPro" id="IPR008271">
    <property type="entry name" value="Ser/Thr_kinase_AS"/>
</dbReference>
<dbReference type="RefSeq" id="XP_002502919.1">
    <property type="nucleotide sequence ID" value="XM_002502873.1"/>
</dbReference>
<feature type="region of interest" description="Disordered" evidence="9">
    <location>
        <begin position="364"/>
        <end position="403"/>
    </location>
</feature>
<name>C1E8M0_MICCC</name>
<dbReference type="PANTHER" id="PTHR24350">
    <property type="entry name" value="SERINE/THREONINE-PROTEIN KINASE IAL-RELATED"/>
    <property type="match status" value="1"/>
</dbReference>
<dbReference type="STRING" id="296587.C1E8M0"/>
<dbReference type="EMBL" id="CP001327">
    <property type="protein sequence ID" value="ACO64177.1"/>
    <property type="molecule type" value="Genomic_DNA"/>
</dbReference>
<dbReference type="InParanoid" id="C1E8M0"/>
<evidence type="ECO:0000259" key="10">
    <source>
        <dbReference type="PROSITE" id="PS50011"/>
    </source>
</evidence>
<evidence type="ECO:0000256" key="5">
    <source>
        <dbReference type="ARBA" id="ARBA00022840"/>
    </source>
</evidence>
<dbReference type="SMART" id="SM00220">
    <property type="entry name" value="S_TKc"/>
    <property type="match status" value="1"/>
</dbReference>
<dbReference type="InterPro" id="IPR011009">
    <property type="entry name" value="Kinase-like_dom_sf"/>
</dbReference>
<reference evidence="11 12" key="1">
    <citation type="journal article" date="2009" name="Science">
        <title>Green evolution and dynamic adaptations revealed by genomes of the marine picoeukaryotes Micromonas.</title>
        <authorList>
            <person name="Worden A.Z."/>
            <person name="Lee J.H."/>
            <person name="Mock T."/>
            <person name="Rouze P."/>
            <person name="Simmons M.P."/>
            <person name="Aerts A.L."/>
            <person name="Allen A.E."/>
            <person name="Cuvelier M.L."/>
            <person name="Derelle E."/>
            <person name="Everett M.V."/>
            <person name="Foulon E."/>
            <person name="Grimwood J."/>
            <person name="Gundlach H."/>
            <person name="Henrissat B."/>
            <person name="Napoli C."/>
            <person name="McDonald S.M."/>
            <person name="Parker M.S."/>
            <person name="Rombauts S."/>
            <person name="Salamov A."/>
            <person name="Von Dassow P."/>
            <person name="Badger J.H."/>
            <person name="Coutinho P.M."/>
            <person name="Demir E."/>
            <person name="Dubchak I."/>
            <person name="Gentemann C."/>
            <person name="Eikrem W."/>
            <person name="Gready J.E."/>
            <person name="John U."/>
            <person name="Lanier W."/>
            <person name="Lindquist E.A."/>
            <person name="Lucas S."/>
            <person name="Mayer K.F."/>
            <person name="Moreau H."/>
            <person name="Not F."/>
            <person name="Otillar R."/>
            <person name="Panaud O."/>
            <person name="Pangilinan J."/>
            <person name="Paulsen I."/>
            <person name="Piegu B."/>
            <person name="Poliakov A."/>
            <person name="Robbens S."/>
            <person name="Schmutz J."/>
            <person name="Toulza E."/>
            <person name="Wyss T."/>
            <person name="Zelensky A."/>
            <person name="Zhou K."/>
            <person name="Armbrust E.V."/>
            <person name="Bhattacharya D."/>
            <person name="Goodenough U.W."/>
            <person name="Van de Peer Y."/>
            <person name="Grigoriev I.V."/>
        </authorList>
    </citation>
    <scope>NUCLEOTIDE SEQUENCE [LARGE SCALE GENOMIC DNA]</scope>
    <source>
        <strain evidence="12">RCC299 / NOUM17</strain>
    </source>
</reference>
<keyword evidence="4" id="KW-0418">Kinase</keyword>
<dbReference type="eggNOG" id="KOG0580">
    <property type="taxonomic scope" value="Eukaryota"/>
</dbReference>
<dbReference type="FunFam" id="3.30.200.20:FF:000042">
    <property type="entry name" value="Aurora kinase A"/>
    <property type="match status" value="1"/>
</dbReference>
<sequence length="495" mass="54522">MTQTQRLASFPSGRTWSLSDFRMGERVGASRLSAVYHAMHKSTGMELALKCYLRDRLDAFSLAQIKREVSIHAKLAHPSVVPFYGSFEDERGNIYLLHEYARGGDVFALMNKSGGTFSEAQTCRQVIQPVASAVAYLHARGITHRDIKPENLLVSDVDAACKVTDFGFAMDFTQNQCKTRLGTTDYMAPEIVRCDKAMRERLRAENRSGYGPEVDCWAIGVLAYECLVGAAPFEGGGTEEVYARILTGKYHLPGRFTPEAADFIARALDLNPGTRISAEQMLRHPWIVAHTQSSEPSPEPARRRRTSMQSNLRDVLENEPSVMLSEDEPGEQPEVFGLRNPASTDLLSYSASSSPAGLAVGGAGLGGGHRQGHGPGEVAEVFGQGPPGRFEPHQNYHRARSDPQQRALANASAMRYNSEENSQDDLRANSFSHRIHHTFKRGWGRVREFIYSGESGVDSMYEGEMSPAGYRSPSMSSPVAPHPMAGIEDSDQMTE</sequence>
<evidence type="ECO:0000313" key="11">
    <source>
        <dbReference type="EMBL" id="ACO64177.1"/>
    </source>
</evidence>
<dbReference type="GO" id="GO:0004674">
    <property type="term" value="F:protein serine/threonine kinase activity"/>
    <property type="evidence" value="ECO:0007669"/>
    <property type="project" value="UniProtKB-KW"/>
</dbReference>
<evidence type="ECO:0000256" key="2">
    <source>
        <dbReference type="ARBA" id="ARBA00022679"/>
    </source>
</evidence>
<dbReference type="Pfam" id="PF00069">
    <property type="entry name" value="Pkinase"/>
    <property type="match status" value="1"/>
</dbReference>
<protein>
    <submittedName>
        <fullName evidence="11">CALK protein</fullName>
    </submittedName>
</protein>
<dbReference type="FunFam" id="1.10.510.10:FF:000571">
    <property type="entry name" value="Maternal embryonic leucine zipper kinase"/>
    <property type="match status" value="1"/>
</dbReference>
<feature type="binding site" evidence="7">
    <location>
        <position position="31"/>
    </location>
    <ligand>
        <name>ATP</name>
        <dbReference type="ChEBI" id="CHEBI:30616"/>
    </ligand>
</feature>
<dbReference type="PROSITE" id="PS00108">
    <property type="entry name" value="PROTEIN_KINASE_ST"/>
    <property type="match status" value="1"/>
</dbReference>
<feature type="active site" description="Proton acceptor" evidence="6">
    <location>
        <position position="146"/>
    </location>
</feature>
<dbReference type="InterPro" id="IPR030616">
    <property type="entry name" value="Aur-like"/>
</dbReference>
<keyword evidence="3 7" id="KW-0547">Nucleotide-binding</keyword>
<feature type="compositionally biased region" description="Basic and acidic residues" evidence="9">
    <location>
        <begin position="390"/>
        <end position="403"/>
    </location>
</feature>
<feature type="region of interest" description="Disordered" evidence="9">
    <location>
        <begin position="468"/>
        <end position="495"/>
    </location>
</feature>
<feature type="binding site" evidence="7">
    <location>
        <position position="165"/>
    </location>
    <ligand>
        <name>ATP</name>
        <dbReference type="ChEBI" id="CHEBI:30616"/>
    </ligand>
</feature>
<feature type="binding site" evidence="7">
    <location>
        <position position="50"/>
    </location>
    <ligand>
        <name>ATP</name>
        <dbReference type="ChEBI" id="CHEBI:30616"/>
    </ligand>
</feature>
<keyword evidence="2" id="KW-0808">Transferase</keyword>
<evidence type="ECO:0000256" key="1">
    <source>
        <dbReference type="ARBA" id="ARBA00022527"/>
    </source>
</evidence>
<feature type="binding site" evidence="7">
    <location>
        <begin position="99"/>
        <end position="101"/>
    </location>
    <ligand>
        <name>ATP</name>
        <dbReference type="ChEBI" id="CHEBI:30616"/>
    </ligand>
</feature>
<organism evidence="11 12">
    <name type="scientific">Micromonas commoda (strain RCC299 / NOUM17 / CCMP2709)</name>
    <name type="common">Picoplanktonic green alga</name>
    <dbReference type="NCBI Taxonomy" id="296587"/>
    <lineage>
        <taxon>Eukaryota</taxon>
        <taxon>Viridiplantae</taxon>
        <taxon>Chlorophyta</taxon>
        <taxon>Mamiellophyceae</taxon>
        <taxon>Mamiellales</taxon>
        <taxon>Mamiellaceae</taxon>
        <taxon>Micromonas</taxon>
    </lineage>
</organism>
<accession>C1E8M0</accession>
<dbReference type="SUPFAM" id="SSF56112">
    <property type="entry name" value="Protein kinase-like (PK-like)"/>
    <property type="match status" value="1"/>
</dbReference>
<evidence type="ECO:0000256" key="8">
    <source>
        <dbReference type="PIRSR" id="PIRSR630616-3"/>
    </source>
</evidence>
<evidence type="ECO:0000256" key="3">
    <source>
        <dbReference type="ARBA" id="ARBA00022741"/>
    </source>
</evidence>
<feature type="cross-link" description="Glycyl lysine isopeptide (Lys-Gly) (interchain with G-Cter in SUMO2)" evidence="8">
    <location>
        <position position="148"/>
    </location>
</feature>
<evidence type="ECO:0000256" key="7">
    <source>
        <dbReference type="PIRSR" id="PIRSR630616-2"/>
    </source>
</evidence>
<dbReference type="Proteomes" id="UP000002009">
    <property type="component" value="Chromosome 6"/>
</dbReference>
<keyword evidence="12" id="KW-1185">Reference proteome</keyword>
<dbReference type="GeneID" id="8244564"/>
<dbReference type="OrthoDB" id="377346at2759"/>
<dbReference type="InterPro" id="IPR000719">
    <property type="entry name" value="Prot_kinase_dom"/>
</dbReference>
<dbReference type="Gene3D" id="1.10.510.10">
    <property type="entry name" value="Transferase(Phosphotransferase) domain 1"/>
    <property type="match status" value="1"/>
</dbReference>
<evidence type="ECO:0000256" key="9">
    <source>
        <dbReference type="SAM" id="MobiDB-lite"/>
    </source>
</evidence>
<feature type="binding site" evidence="7">
    <location>
        <begin position="150"/>
        <end position="151"/>
    </location>
    <ligand>
        <name>ATP</name>
        <dbReference type="ChEBI" id="CHEBI:30616"/>
    </ligand>
</feature>
<feature type="region of interest" description="Disordered" evidence="9">
    <location>
        <begin position="291"/>
        <end position="334"/>
    </location>
</feature>
<keyword evidence="1" id="KW-0723">Serine/threonine-protein kinase</keyword>
<feature type="domain" description="Protein kinase" evidence="10">
    <location>
        <begin position="21"/>
        <end position="287"/>
    </location>
</feature>
<dbReference type="GO" id="GO:0005524">
    <property type="term" value="F:ATP binding"/>
    <property type="evidence" value="ECO:0007669"/>
    <property type="project" value="UniProtKB-KW"/>
</dbReference>
<gene>
    <name evidence="11" type="primary">ALK1</name>
    <name evidence="11" type="ORF">MICPUN_113993</name>
</gene>
<evidence type="ECO:0000256" key="6">
    <source>
        <dbReference type="PIRSR" id="PIRSR630616-1"/>
    </source>
</evidence>
<dbReference type="KEGG" id="mis:MICPUN_113993"/>
<dbReference type="AlphaFoldDB" id="C1E8M0"/>
<dbReference type="PROSITE" id="PS50011">
    <property type="entry name" value="PROTEIN_KINASE_DOM"/>
    <property type="match status" value="1"/>
</dbReference>
<evidence type="ECO:0000256" key="4">
    <source>
        <dbReference type="ARBA" id="ARBA00022777"/>
    </source>
</evidence>
<keyword evidence="5 7" id="KW-0067">ATP-binding</keyword>
<evidence type="ECO:0000313" key="12">
    <source>
        <dbReference type="Proteomes" id="UP000002009"/>
    </source>
</evidence>
<feature type="compositionally biased region" description="Gly residues" evidence="9">
    <location>
        <begin position="364"/>
        <end position="375"/>
    </location>
</feature>